<name>A0ABR7MV69_9FIRM</name>
<evidence type="ECO:0000313" key="2">
    <source>
        <dbReference type="Proteomes" id="UP000637513"/>
    </source>
</evidence>
<dbReference type="SUPFAM" id="SSF82171">
    <property type="entry name" value="DPP6 N-terminal domain-like"/>
    <property type="match status" value="1"/>
</dbReference>
<evidence type="ECO:0008006" key="3">
    <source>
        <dbReference type="Google" id="ProtNLM"/>
    </source>
</evidence>
<comment type="caution">
    <text evidence="1">The sequence shown here is derived from an EMBL/GenBank/DDBJ whole genome shotgun (WGS) entry which is preliminary data.</text>
</comment>
<protein>
    <recommendedName>
        <fullName evidence="3">Peptidase C39 domain-containing protein</fullName>
    </recommendedName>
</protein>
<proteinExistence type="predicted"/>
<dbReference type="RefSeq" id="WP_249304928.1">
    <property type="nucleotide sequence ID" value="NZ_JACRSW010000030.1"/>
</dbReference>
<dbReference type="Proteomes" id="UP000637513">
    <property type="component" value="Unassembled WGS sequence"/>
</dbReference>
<evidence type="ECO:0000313" key="1">
    <source>
        <dbReference type="EMBL" id="MBC8557638.1"/>
    </source>
</evidence>
<accession>A0ABR7MV69</accession>
<organism evidence="1 2">
    <name type="scientific">Jutongia hominis</name>
    <dbReference type="NCBI Taxonomy" id="2763664"/>
    <lineage>
        <taxon>Bacteria</taxon>
        <taxon>Bacillati</taxon>
        <taxon>Bacillota</taxon>
        <taxon>Clostridia</taxon>
        <taxon>Lachnospirales</taxon>
        <taxon>Lachnospiraceae</taxon>
        <taxon>Jutongia</taxon>
    </lineage>
</organism>
<gene>
    <name evidence="1" type="ORF">H8700_07940</name>
</gene>
<dbReference type="EMBL" id="JACRSW010000030">
    <property type="protein sequence ID" value="MBC8557638.1"/>
    <property type="molecule type" value="Genomic_DNA"/>
</dbReference>
<keyword evidence="2" id="KW-1185">Reference proteome</keyword>
<sequence>MKHLYKFVALFFLFFCSLFFFGQSIPSVSITSTTASSLQDSTFPIMYLQDGNYTINTLHGYSSEMPIGKIRESITPLDNSKTFSVKIQQNESKIKKITYELRDIANHKVLETNSYMSFDSDGKYLTSKITLNQALDTSTEYDMQITLTTNVSKKIHFYTRIKYYTNDFFLQQKLDFVSSFHNATLDPQSGFNISSYLEATTNEDATLANVDIHSSKKMIQWNNLKPTIITTIVPTIKEINIETAAIYQDYFVQIGSGDNFETYHVKENYRVRFSGNRIYLLNFNRTMESLFDPDLISVKKSELKIGISNADDLNITTADKDKKMAFVRNGSLWYYDLSKKKLNCVFSYAKNKKDYLRDEYDQHDIQILNLEKDGTMSFMVYGYMNCGDYEGRVGILLYDYDAKTNQITERVYIPLETSFQQLNQDLGTFNYVNTKNIFYFSLNDIVYAYNISSKRYTILTENATRDHFSMLKAAKCFVWSTTDKNGFVNQITILDLNTSKELTIQSPDNESVVVLGTIDANIVYGFVRNSDIYEDSTGDVVKPAYILKISDCKGNILRDYQSKNRYVESASVDGNVIHLKRSKKVNGHFRSATSDTIMNQMAEEKTSIGLTTRLTNKMLTEKYISLPAGYVMERMPEISSTKNVMVTDNTTLHFSNKDISTSIKYYVCANGTITKSYTSAAKAISEAYKEMGTVIDNKSHIVWERGGKFISKKLSTISYPSDTSSSIKACTQMLLQAAQVTTTTSELSGKSILSMLQKHLEYPVSLAGCSLDDVLYFVSRECPVIGMLDSNHAVLITAYTSSTVSWMDPQTRKSKTVSIHVAENMFKNAGYKFVSYISD</sequence>
<reference evidence="1 2" key="1">
    <citation type="submission" date="2020-08" db="EMBL/GenBank/DDBJ databases">
        <title>Genome public.</title>
        <authorList>
            <person name="Liu C."/>
            <person name="Sun Q."/>
        </authorList>
    </citation>
    <scope>NUCLEOTIDE SEQUENCE [LARGE SCALE GENOMIC DNA]</scope>
    <source>
        <strain evidence="1 2">BX3</strain>
    </source>
</reference>